<dbReference type="PANTHER" id="PTHR43053:SF4">
    <property type="entry name" value="MYOGENESIS-REGULATING GLYCOSIDASE"/>
    <property type="match status" value="1"/>
</dbReference>
<dbReference type="Gene3D" id="2.60.40.1180">
    <property type="entry name" value="Golgi alpha-mannosidase II"/>
    <property type="match status" value="2"/>
</dbReference>
<dbReference type="InterPro" id="IPR011013">
    <property type="entry name" value="Gal_mutarotase_sf_dom"/>
</dbReference>
<dbReference type="GO" id="GO:0005975">
    <property type="term" value="P:carbohydrate metabolic process"/>
    <property type="evidence" value="ECO:0007669"/>
    <property type="project" value="InterPro"/>
</dbReference>
<evidence type="ECO:0000259" key="8">
    <source>
        <dbReference type="Pfam" id="PF13802"/>
    </source>
</evidence>
<evidence type="ECO:0000256" key="6">
    <source>
        <dbReference type="RuleBase" id="RU361185"/>
    </source>
</evidence>
<feature type="domain" description="Glycoside hydrolase family 31 N-terminal" evidence="8">
    <location>
        <begin position="54"/>
        <end position="231"/>
    </location>
</feature>
<dbReference type="AlphaFoldDB" id="A0A4R7Z3J6"/>
<feature type="domain" description="Glycoside hydrolase family 31 TIM barrel" evidence="7">
    <location>
        <begin position="273"/>
        <end position="589"/>
    </location>
</feature>
<dbReference type="InterPro" id="IPR025887">
    <property type="entry name" value="Glyco_hydro_31_N_dom"/>
</dbReference>
<dbReference type="CDD" id="cd14752">
    <property type="entry name" value="GH31_N"/>
    <property type="match status" value="1"/>
</dbReference>
<dbReference type="FunFam" id="3.20.20.80:FF:000053">
    <property type="entry name" value="Alpha-xylosidase YicI"/>
    <property type="match status" value="1"/>
</dbReference>
<dbReference type="SUPFAM" id="SSF74650">
    <property type="entry name" value="Galactose mutarotase-like"/>
    <property type="match status" value="1"/>
</dbReference>
<reference evidence="10 11" key="1">
    <citation type="submission" date="2019-03" db="EMBL/GenBank/DDBJ databases">
        <title>Subsurface microbial communities from deep shales in Ohio and West Virginia, USA.</title>
        <authorList>
            <person name="Wrighton K."/>
        </authorList>
    </citation>
    <scope>NUCLEOTIDE SEQUENCE [LARGE SCALE GENOMIC DNA]</scope>
    <source>
        <strain evidence="10 11">MSL9.2</strain>
    </source>
</reference>
<evidence type="ECO:0000313" key="11">
    <source>
        <dbReference type="Proteomes" id="UP000294697"/>
    </source>
</evidence>
<dbReference type="PANTHER" id="PTHR43053">
    <property type="entry name" value="GLYCOSIDASE FAMILY 31"/>
    <property type="match status" value="1"/>
</dbReference>
<evidence type="ECO:0000259" key="9">
    <source>
        <dbReference type="Pfam" id="PF21365"/>
    </source>
</evidence>
<dbReference type="InterPro" id="IPR048395">
    <property type="entry name" value="Glyco_hydro_31_C"/>
</dbReference>
<evidence type="ECO:0000256" key="3">
    <source>
        <dbReference type="ARBA" id="ARBA00023295"/>
    </source>
</evidence>
<dbReference type="InterPro" id="IPR050985">
    <property type="entry name" value="Alpha-glycosidase_related"/>
</dbReference>
<dbReference type="SUPFAM" id="SSF117125">
    <property type="entry name" value="Putative glucosidase YicI, C-terminal domain"/>
    <property type="match status" value="1"/>
</dbReference>
<accession>A0A4R7Z3J6</accession>
<keyword evidence="3 6" id="KW-0326">Glycosidase</keyword>
<evidence type="ECO:0000256" key="2">
    <source>
        <dbReference type="ARBA" id="ARBA00022801"/>
    </source>
</evidence>
<dbReference type="InterPro" id="IPR000322">
    <property type="entry name" value="Glyco_hydro_31_TIM"/>
</dbReference>
<organism evidence="10 11">
    <name type="scientific">Halanaerobium saccharolyticum</name>
    <dbReference type="NCBI Taxonomy" id="43595"/>
    <lineage>
        <taxon>Bacteria</taxon>
        <taxon>Bacillati</taxon>
        <taxon>Bacillota</taxon>
        <taxon>Clostridia</taxon>
        <taxon>Halanaerobiales</taxon>
        <taxon>Halanaerobiaceae</taxon>
        <taxon>Halanaerobium</taxon>
    </lineage>
</organism>
<comment type="caution">
    <text evidence="10">The sequence shown here is derived from an EMBL/GenBank/DDBJ whole genome shotgun (WGS) entry which is preliminary data.</text>
</comment>
<dbReference type="InterPro" id="IPR013780">
    <property type="entry name" value="Glyco_hydro_b"/>
</dbReference>
<proteinExistence type="inferred from homology"/>
<gene>
    <name evidence="10" type="ORF">C8C77_10733</name>
</gene>
<dbReference type="Pfam" id="PF21365">
    <property type="entry name" value="Glyco_hydro_31_3rd"/>
    <property type="match status" value="1"/>
</dbReference>
<dbReference type="EC" id="3.2.1.177" evidence="5"/>
<dbReference type="EMBL" id="SODA01000007">
    <property type="protein sequence ID" value="TDW05422.1"/>
    <property type="molecule type" value="Genomic_DNA"/>
</dbReference>
<name>A0A4R7Z3J6_9FIRM</name>
<evidence type="ECO:0000256" key="5">
    <source>
        <dbReference type="ARBA" id="ARBA00066962"/>
    </source>
</evidence>
<evidence type="ECO:0000313" key="10">
    <source>
        <dbReference type="EMBL" id="TDW05422.1"/>
    </source>
</evidence>
<dbReference type="GO" id="GO:0061634">
    <property type="term" value="F:alpha-D-xyloside xylohydrolase"/>
    <property type="evidence" value="ECO:0007669"/>
    <property type="project" value="UniProtKB-EC"/>
</dbReference>
<comment type="similarity">
    <text evidence="1 6">Belongs to the glycosyl hydrolase 31 family.</text>
</comment>
<dbReference type="SUPFAM" id="SSF51011">
    <property type="entry name" value="Glycosyl hydrolase domain"/>
    <property type="match status" value="1"/>
</dbReference>
<dbReference type="NCBIfam" id="NF007940">
    <property type="entry name" value="PRK10658.1"/>
    <property type="match status" value="1"/>
</dbReference>
<dbReference type="Pfam" id="PF13802">
    <property type="entry name" value="Gal_mutarotas_2"/>
    <property type="match status" value="1"/>
</dbReference>
<dbReference type="CDD" id="cd06593">
    <property type="entry name" value="GH31_xylosidase_YicI"/>
    <property type="match status" value="1"/>
</dbReference>
<evidence type="ECO:0000259" key="7">
    <source>
        <dbReference type="Pfam" id="PF01055"/>
    </source>
</evidence>
<dbReference type="OrthoDB" id="176168at2"/>
<dbReference type="RefSeq" id="WP_111570823.1">
    <property type="nucleotide sequence ID" value="NZ_QLME01000001.1"/>
</dbReference>
<feature type="domain" description="Glycosyl hydrolase family 31 C-terminal" evidence="9">
    <location>
        <begin position="597"/>
        <end position="682"/>
    </location>
</feature>
<dbReference type="Gene3D" id="2.60.40.1760">
    <property type="entry name" value="glycosyl hydrolase (family 31)"/>
    <property type="match status" value="1"/>
</dbReference>
<protein>
    <recommendedName>
        <fullName evidence="5">alpha-D-xyloside xylohydrolase</fullName>
        <ecNumber evidence="5">3.2.1.177</ecNumber>
    </recommendedName>
</protein>
<dbReference type="Proteomes" id="UP000294697">
    <property type="component" value="Unassembled WGS sequence"/>
</dbReference>
<dbReference type="Pfam" id="PF01055">
    <property type="entry name" value="Glyco_hydro_31_2nd"/>
    <property type="match status" value="1"/>
</dbReference>
<comment type="catalytic activity">
    <reaction evidence="4">
        <text>Hydrolysis of terminal, non-reducing alpha-D-xylose residues with release of alpha-D-xylose.</text>
        <dbReference type="EC" id="3.2.1.177"/>
    </reaction>
</comment>
<dbReference type="Gene3D" id="3.20.20.80">
    <property type="entry name" value="Glycosidases"/>
    <property type="match status" value="1"/>
</dbReference>
<evidence type="ECO:0000256" key="4">
    <source>
        <dbReference type="ARBA" id="ARBA00052064"/>
    </source>
</evidence>
<dbReference type="GO" id="GO:0030246">
    <property type="term" value="F:carbohydrate binding"/>
    <property type="evidence" value="ECO:0007669"/>
    <property type="project" value="InterPro"/>
</dbReference>
<dbReference type="SUPFAM" id="SSF51445">
    <property type="entry name" value="(Trans)glycosidases"/>
    <property type="match status" value="1"/>
</dbReference>
<keyword evidence="2 6" id="KW-0378">Hydrolase</keyword>
<dbReference type="InterPro" id="IPR017853">
    <property type="entry name" value="GH"/>
</dbReference>
<sequence>MKFTEGYWLRSEKANPIYASQAYKVEEIENGMKIIAPGQKIESRAQTLNIGTITLEFRAVAENVIEVKNYHHQGYDSGQIEFEKNTDPRPVEVTITEAEALMEVDELKIRVDRENWKYQFETEGEVLTSCGFRNLGYMRYDKKISSMLPGDNYLKAEYDPYMLTELSLAPGECVYGLGERFTAFVKNGQVVETWNEDGGTSSQVAYKSIPFYMTSRGYGIFVDHADNVSFEVASEKVEYVGFSVPGEELRYNFIYGKNNKEVLSRYTELTGKPALPPAWSFGLWLSTSFTTDYDEETTSSFIEGMAERDIPLDVFHFDCFWMEELNWTDLKWDQRTFPDPESMLERYHQKGLKVSVWLNPYLAQESEMFKQGLKNNYLLKRKDGKGIKQIDHWQPGMALVDFTNPEAVKWFQEKLKELLEMGVDAFKTDFGERIPVDVEYFDGSDPNSMHNYYSYIYNKAVFEVLEAEKGKNEAVLFARSATAGSQKFPVHWGGDSSASYASMAETLRGGLSFAMSGFSFWSHDIGGFEQTTTPDLYKRWVQFGLLSTHSRLHGSESYRVPWLFDEESSEVLEKFTKLKMRLMPYLYSMSVKAQNTGVPVMRPLILEFDQDPAVKYLDMQYMLGDSLLVAPIFNKNGKAEYYLPAGKWTHYLSGEVKEGGRWYQEEYDYFSLPLFVRENSLIAVGARDDQAEYDFLKGVSLHLYQLQADQEAAAELVNSDGEVVNRVSAIRNGDRLEFKLERLEEDMKLILHSIPEVKALEGGSYVPEDNRIVITPTEKKIIVEI</sequence>
<evidence type="ECO:0000256" key="1">
    <source>
        <dbReference type="ARBA" id="ARBA00007806"/>
    </source>
</evidence>